<evidence type="ECO:0000256" key="1">
    <source>
        <dbReference type="SAM" id="SignalP"/>
    </source>
</evidence>
<protein>
    <recommendedName>
        <fullName evidence="4">DUF4270 family protein</fullName>
    </recommendedName>
</protein>
<evidence type="ECO:0000313" key="3">
    <source>
        <dbReference type="Proteomes" id="UP000700732"/>
    </source>
</evidence>
<keyword evidence="3" id="KW-1185">Reference proteome</keyword>
<dbReference type="Pfam" id="PF14092">
    <property type="entry name" value="DUF4270"/>
    <property type="match status" value="1"/>
</dbReference>
<accession>A0ABR6W8I5</accession>
<evidence type="ECO:0008006" key="4">
    <source>
        <dbReference type="Google" id="ProtNLM"/>
    </source>
</evidence>
<evidence type="ECO:0000313" key="2">
    <source>
        <dbReference type="EMBL" id="MBC3792886.1"/>
    </source>
</evidence>
<gene>
    <name evidence="2" type="ORF">FH603_3400</name>
</gene>
<name>A0ABR6W8I5_9BACT</name>
<sequence>MYKLSCIGLLLSGALLAACQSGDLDVGQAVISPFELQIQPIDSVTIQTATVLEPDTFVTSSDENILVGQWTDAQTGRLLARGFTSVDYVASELAGTTPTGLRLDSLVLELGYAFAYGDTATSFDLAVYPLREPLASSVYYNSSSVGYAATPLLQKTILLRPNSGTQQLRLRLPDALAQSFFDKLTGGAIRDATTFGEFWPGFAFTGQSAANSFVGFTTGTVSGLRLYYHATDINRTASSLQFPITAAHFSQLLNQRSGSALQALQNRTDIVSSTQTNASTYVAVGAALRTRIEFPYLGTLDKPEQFAGLNSAMLVVEPIRRDLRDNMPPPAQLALYQTNSQNELLSIVAGGSAGETPAVASYAYDPTALELVDAYSFDLTQYVNQIIRHETTNRPLLLTVPAGSADLQTLVRRITLGNGQRTTDRIRLRLFMTSGT</sequence>
<feature type="signal peptide" evidence="1">
    <location>
        <begin position="1"/>
        <end position="17"/>
    </location>
</feature>
<dbReference type="InterPro" id="IPR025366">
    <property type="entry name" value="DUF4270"/>
</dbReference>
<keyword evidence="1" id="KW-0732">Signal</keyword>
<comment type="caution">
    <text evidence="2">The sequence shown here is derived from an EMBL/GenBank/DDBJ whole genome shotgun (WGS) entry which is preliminary data.</text>
</comment>
<dbReference type="EMBL" id="VFIA01000020">
    <property type="protein sequence ID" value="MBC3792886.1"/>
    <property type="molecule type" value="Genomic_DNA"/>
</dbReference>
<organism evidence="2 3">
    <name type="scientific">Spirosoma utsteinense</name>
    <dbReference type="NCBI Taxonomy" id="2585773"/>
    <lineage>
        <taxon>Bacteria</taxon>
        <taxon>Pseudomonadati</taxon>
        <taxon>Bacteroidota</taxon>
        <taxon>Cytophagia</taxon>
        <taxon>Cytophagales</taxon>
        <taxon>Cytophagaceae</taxon>
        <taxon>Spirosoma</taxon>
    </lineage>
</organism>
<dbReference type="RefSeq" id="WP_186738639.1">
    <property type="nucleotide sequence ID" value="NZ_VFIA01000020.1"/>
</dbReference>
<reference evidence="2 3" key="1">
    <citation type="submission" date="2019-06" db="EMBL/GenBank/DDBJ databases">
        <title>Spirosoma utsteinense sp. nov. isolated from Antarctic ice-free soils.</title>
        <authorList>
            <person name="Tahon G."/>
        </authorList>
    </citation>
    <scope>NUCLEOTIDE SEQUENCE [LARGE SCALE GENOMIC DNA]</scope>
    <source>
        <strain evidence="2 3">LMG 31447</strain>
    </source>
</reference>
<proteinExistence type="predicted"/>
<dbReference type="PROSITE" id="PS51257">
    <property type="entry name" value="PROKAR_LIPOPROTEIN"/>
    <property type="match status" value="1"/>
</dbReference>
<feature type="chain" id="PRO_5046503594" description="DUF4270 family protein" evidence="1">
    <location>
        <begin position="18"/>
        <end position="436"/>
    </location>
</feature>
<dbReference type="Proteomes" id="UP000700732">
    <property type="component" value="Unassembled WGS sequence"/>
</dbReference>